<comment type="caution">
    <text evidence="1">The sequence shown here is derived from an EMBL/GenBank/DDBJ whole genome shotgun (WGS) entry which is preliminary data.</text>
</comment>
<organism evidence="1 2">
    <name type="scientific">Nocardia cyriacigeorgica</name>
    <dbReference type="NCBI Taxonomy" id="135487"/>
    <lineage>
        <taxon>Bacteria</taxon>
        <taxon>Bacillati</taxon>
        <taxon>Actinomycetota</taxon>
        <taxon>Actinomycetes</taxon>
        <taxon>Mycobacteriales</taxon>
        <taxon>Nocardiaceae</taxon>
        <taxon>Nocardia</taxon>
    </lineage>
</organism>
<dbReference type="Proteomes" id="UP000468928">
    <property type="component" value="Unassembled WGS sequence"/>
</dbReference>
<name>A0A6P1DAD3_9NOCA</name>
<protein>
    <submittedName>
        <fullName evidence="1">Uncharacterized protein</fullName>
    </submittedName>
</protein>
<reference evidence="1 2" key="1">
    <citation type="submission" date="2020-01" db="EMBL/GenBank/DDBJ databases">
        <title>Genetics and antimicrobial susceptibilities of Nocardia species isolated from the soil; a comparison with species isolated from humans.</title>
        <authorList>
            <person name="Carrasco G."/>
            <person name="Monzon S."/>
            <person name="Sansegundo M."/>
            <person name="Garcia E."/>
            <person name="Garrido N."/>
            <person name="Medina M.J."/>
            <person name="Villalon P."/>
            <person name="Ramirez-Arocha A.C."/>
            <person name="Jimenez P."/>
            <person name="Cuesta I."/>
            <person name="Valdezate S."/>
        </authorList>
    </citation>
    <scope>NUCLEOTIDE SEQUENCE [LARGE SCALE GENOMIC DNA]</scope>
    <source>
        <strain evidence="1 2">CNM20110639</strain>
    </source>
</reference>
<proteinExistence type="predicted"/>
<sequence length="73" mass="8044">MAGRRVPTKPVTRVEPMTEADNREMAALFLPAENVEGYVRASGRFGAQIVVFMRPGHWPSADLGDTAELSRTQ</sequence>
<gene>
    <name evidence="1" type="ORF">GV789_23760</name>
</gene>
<accession>A0A6P1DAD3</accession>
<dbReference type="EMBL" id="JAAGUZ010000084">
    <property type="protein sequence ID" value="NEW47437.1"/>
    <property type="molecule type" value="Genomic_DNA"/>
</dbReference>
<dbReference type="AlphaFoldDB" id="A0A6P1DAD3"/>
<dbReference type="RefSeq" id="WP_163830054.1">
    <property type="nucleotide sequence ID" value="NZ_JAAGUZ010000084.1"/>
</dbReference>
<evidence type="ECO:0000313" key="2">
    <source>
        <dbReference type="Proteomes" id="UP000468928"/>
    </source>
</evidence>
<evidence type="ECO:0000313" key="1">
    <source>
        <dbReference type="EMBL" id="NEW47437.1"/>
    </source>
</evidence>